<dbReference type="InterPro" id="IPR024571">
    <property type="entry name" value="ERAP1-like_C_dom"/>
</dbReference>
<keyword evidence="9" id="KW-0449">Lipoprotein</keyword>
<dbReference type="InterPro" id="IPR014782">
    <property type="entry name" value="Peptidase_M1_dom"/>
</dbReference>
<evidence type="ECO:0000313" key="19">
    <source>
        <dbReference type="Proteomes" id="UP000502823"/>
    </source>
</evidence>
<dbReference type="InterPro" id="IPR050344">
    <property type="entry name" value="Peptidase_M1_aminopeptidases"/>
</dbReference>
<keyword evidence="3" id="KW-0325">Glycoprotein</keyword>
<evidence type="ECO:0000256" key="6">
    <source>
        <dbReference type="ARBA" id="ARBA00022801"/>
    </source>
</evidence>
<dbReference type="Gene3D" id="2.60.40.1910">
    <property type="match status" value="1"/>
</dbReference>
<dbReference type="Pfam" id="PF01433">
    <property type="entry name" value="Peptidase_M1"/>
    <property type="match status" value="1"/>
</dbReference>
<dbReference type="Gene3D" id="2.60.40.1730">
    <property type="entry name" value="tricorn interacting facor f3 domain"/>
    <property type="match status" value="1"/>
</dbReference>
<dbReference type="Proteomes" id="UP000502823">
    <property type="component" value="Unassembled WGS sequence"/>
</dbReference>
<dbReference type="PANTHER" id="PTHR11533:SF18">
    <property type="entry name" value="FI02158P"/>
    <property type="match status" value="1"/>
</dbReference>
<evidence type="ECO:0000256" key="2">
    <source>
        <dbReference type="ARBA" id="ARBA00010136"/>
    </source>
</evidence>
<dbReference type="GO" id="GO:0008270">
    <property type="term" value="F:zinc ion binding"/>
    <property type="evidence" value="ECO:0007669"/>
    <property type="project" value="UniProtKB-UniRule"/>
</dbReference>
<dbReference type="EC" id="3.4.11.-" evidence="12"/>
<comment type="subcellular location">
    <subcellularLocation>
        <location evidence="1">Cell membrane</location>
        <topology evidence="1">Lipid-anchor</topology>
        <topology evidence="1">GPI-anchor</topology>
    </subcellularLocation>
</comment>
<dbReference type="GO" id="GO:0006508">
    <property type="term" value="P:proteolysis"/>
    <property type="evidence" value="ECO:0007669"/>
    <property type="project" value="UniProtKB-KW"/>
</dbReference>
<evidence type="ECO:0000256" key="14">
    <source>
        <dbReference type="SAM" id="SignalP"/>
    </source>
</evidence>
<dbReference type="AlphaFoldDB" id="A0A6L2PXG0"/>
<dbReference type="Pfam" id="PF17900">
    <property type="entry name" value="Peptidase_M1_N"/>
    <property type="match status" value="1"/>
</dbReference>
<keyword evidence="19" id="KW-1185">Reference proteome</keyword>
<keyword evidence="7 11" id="KW-0862">Zinc</keyword>
<comment type="caution">
    <text evidence="18">The sequence shown here is derived from an EMBL/GenBank/DDBJ whole genome shotgun (WGS) entry which is preliminary data.</text>
</comment>
<dbReference type="Gene3D" id="1.25.50.20">
    <property type="match status" value="1"/>
</dbReference>
<dbReference type="GO" id="GO:0098552">
    <property type="term" value="C:side of membrane"/>
    <property type="evidence" value="ECO:0007669"/>
    <property type="project" value="UniProtKB-KW"/>
</dbReference>
<dbReference type="OrthoDB" id="8182982at2759"/>
<keyword evidence="3" id="KW-0472">Membrane</keyword>
<keyword evidence="12" id="KW-0031">Aminopeptidase</keyword>
<evidence type="ECO:0000256" key="4">
    <source>
        <dbReference type="ARBA" id="ARBA00022670"/>
    </source>
</evidence>
<evidence type="ECO:0000256" key="1">
    <source>
        <dbReference type="ARBA" id="ARBA00004609"/>
    </source>
</evidence>
<feature type="binding site" evidence="11">
    <location>
        <position position="393"/>
    </location>
    <ligand>
        <name>Zn(2+)</name>
        <dbReference type="ChEBI" id="CHEBI:29105"/>
        <note>catalytic</note>
    </ligand>
</feature>
<keyword evidence="14" id="KW-0732">Signal</keyword>
<dbReference type="GO" id="GO:0008237">
    <property type="term" value="F:metallopeptidase activity"/>
    <property type="evidence" value="ECO:0007669"/>
    <property type="project" value="UniProtKB-KW"/>
</dbReference>
<dbReference type="GO" id="GO:0005737">
    <property type="term" value="C:cytoplasm"/>
    <property type="evidence" value="ECO:0007669"/>
    <property type="project" value="TreeGrafter"/>
</dbReference>
<dbReference type="EMBL" id="BLKM01000690">
    <property type="protein sequence ID" value="GFG37333.1"/>
    <property type="molecule type" value="Genomic_DNA"/>
</dbReference>
<name>A0A6L2PXG0_COPFO</name>
<proteinExistence type="inferred from homology"/>
<evidence type="ECO:0000259" key="16">
    <source>
        <dbReference type="Pfam" id="PF11838"/>
    </source>
</evidence>
<comment type="similarity">
    <text evidence="2 12">Belongs to the peptidase M1 family.</text>
</comment>
<dbReference type="InterPro" id="IPR027268">
    <property type="entry name" value="Peptidase_M4/M1_CTD_sf"/>
</dbReference>
<evidence type="ECO:0000256" key="5">
    <source>
        <dbReference type="ARBA" id="ARBA00022723"/>
    </source>
</evidence>
<reference evidence="19" key="1">
    <citation type="submission" date="2020-01" db="EMBL/GenBank/DDBJ databases">
        <title>Draft genome sequence of the Termite Coptotermes fromosanus.</title>
        <authorList>
            <person name="Itakura S."/>
            <person name="Yosikawa Y."/>
            <person name="Umezawa K."/>
        </authorList>
    </citation>
    <scope>NUCLEOTIDE SEQUENCE [LARGE SCALE GENOMIC DNA]</scope>
</reference>
<keyword evidence="8 12" id="KW-0482">Metalloprotease</keyword>
<feature type="chain" id="PRO_5027048384" description="Aminopeptidase" evidence="14">
    <location>
        <begin position="22"/>
        <end position="962"/>
    </location>
</feature>
<evidence type="ECO:0000256" key="12">
    <source>
        <dbReference type="RuleBase" id="RU364040"/>
    </source>
</evidence>
<dbReference type="CDD" id="cd09601">
    <property type="entry name" value="M1_APN-Q_like"/>
    <property type="match status" value="1"/>
</dbReference>
<feature type="compositionally biased region" description="Basic and acidic residues" evidence="13">
    <location>
        <begin position="132"/>
        <end position="145"/>
    </location>
</feature>
<feature type="compositionally biased region" description="Basic and acidic residues" evidence="13">
    <location>
        <begin position="49"/>
        <end position="66"/>
    </location>
</feature>
<evidence type="ECO:0000313" key="18">
    <source>
        <dbReference type="EMBL" id="GFG37333.1"/>
    </source>
</evidence>
<dbReference type="Pfam" id="PF11838">
    <property type="entry name" value="ERAP1_C"/>
    <property type="match status" value="1"/>
</dbReference>
<feature type="domain" description="ERAP1-like C-terminal" evidence="16">
    <location>
        <begin position="608"/>
        <end position="933"/>
    </location>
</feature>
<organism evidence="18 19">
    <name type="scientific">Coptotermes formosanus</name>
    <name type="common">Formosan subterranean termite</name>
    <dbReference type="NCBI Taxonomy" id="36987"/>
    <lineage>
        <taxon>Eukaryota</taxon>
        <taxon>Metazoa</taxon>
        <taxon>Ecdysozoa</taxon>
        <taxon>Arthropoda</taxon>
        <taxon>Hexapoda</taxon>
        <taxon>Insecta</taxon>
        <taxon>Pterygota</taxon>
        <taxon>Neoptera</taxon>
        <taxon>Polyneoptera</taxon>
        <taxon>Dictyoptera</taxon>
        <taxon>Blattodea</taxon>
        <taxon>Blattoidea</taxon>
        <taxon>Termitoidae</taxon>
        <taxon>Rhinotermitidae</taxon>
        <taxon>Coptotermes</taxon>
    </lineage>
</organism>
<feature type="active site" description="Proton acceptor" evidence="10">
    <location>
        <position position="390"/>
    </location>
</feature>
<protein>
    <recommendedName>
        <fullName evidence="12">Aminopeptidase</fullName>
        <ecNumber evidence="12">3.4.11.-</ecNumber>
    </recommendedName>
</protein>
<evidence type="ECO:0000256" key="11">
    <source>
        <dbReference type="PIRSR" id="PIRSR634016-3"/>
    </source>
</evidence>
<dbReference type="InterPro" id="IPR045357">
    <property type="entry name" value="Aminopeptidase_N-like_N"/>
</dbReference>
<dbReference type="GO" id="GO:0005615">
    <property type="term" value="C:extracellular space"/>
    <property type="evidence" value="ECO:0007669"/>
    <property type="project" value="TreeGrafter"/>
</dbReference>
<keyword evidence="4 12" id="KW-0645">Protease</keyword>
<dbReference type="InterPro" id="IPR001930">
    <property type="entry name" value="Peptidase_M1"/>
</dbReference>
<dbReference type="PANTHER" id="PTHR11533">
    <property type="entry name" value="PROTEASE M1 ZINC METALLOPROTEASE"/>
    <property type="match status" value="1"/>
</dbReference>
<dbReference type="FunFam" id="1.25.50.20:FF:000005">
    <property type="entry name" value="Aminopeptidase N-like protein"/>
    <property type="match status" value="1"/>
</dbReference>
<evidence type="ECO:0000256" key="8">
    <source>
        <dbReference type="ARBA" id="ARBA00023049"/>
    </source>
</evidence>
<gene>
    <name evidence="18" type="ORF">Cfor_07776</name>
</gene>
<evidence type="ECO:0000256" key="13">
    <source>
        <dbReference type="SAM" id="MobiDB-lite"/>
    </source>
</evidence>
<dbReference type="InParanoid" id="A0A6L2PXG0"/>
<feature type="region of interest" description="Disordered" evidence="13">
    <location>
        <begin position="29"/>
        <end position="66"/>
    </location>
</feature>
<keyword evidence="5 11" id="KW-0479">Metal-binding</keyword>
<sequence length="962" mass="108790">MLRAAVFHMMAVLLLATATVGSPAGKVLHSKSSQGYEDKHSAGHSVSRRSVDMTHSKAHTDDSHLPRDVIPNAYHLELRPFPEEGYFTGRVRINVTCQRATNAITLHAHENLHIAHSEVTVRQLGGGPPPSKPEDPSIKRDRPFNDKGSAAASVFPLTISSTKKEPSKQWYVITLTDNLKKNVTYQLDLSFSGNLTSDTTQGFFRASYQLHRTKEQRWFAATKLSSNSARRVFPCFDEPELKAPFAISVAKNNHMMALSNMPIKLNIEIINETGWTWVHFQTTPPISTYSVAVAVLDLESTSAITKGGVSVTVFARTNFLSEVQGVAGKASLILEFIEDYLTVPFPLPKLDLVALPHYSDAEPANHWGLTMLKESDFMNEDAESWRLAVEIAHQWLSHLVTPTSLGDARINKALANYVAMLAAKQNKWNWNPVTSYSLYYEYSKRHPSAGLGSQEEYIKVTKIQWLLRMLNYTLTEVTFRDGLAKFLQEKKFKTFNEDEVWGALTSQAREDMTLAEPATVQQIAKSWVTKDRLPVVCVTRDYQDDSACVEQHVFLKEHPQNASEREAVLWWVPLIYITPNNMEPHGPVIWMKDERHTNINNLPGPDSFIILNPDEIGLFMVNYDQQNWALLLDHLRGPGSQIPAVTRAKLLHDAWNLAYAGELDIATALNMTLFLEQETELAVWEAMFTMIDHLGRRIGGTNAGLKFEGYARFLLTRLTQSLGTPQPDESSEKAKLQSRAHSFLCQLGHQPCVANAREAYSKWMQNEDPNAGNLVPEQYICTVFQWGTVEEWEFGLQRLIELPADRKQSERYYLLKTLAGCPRQEEKVERILYITLLEDNDNFTDSDVRLVLSMLTGGSTGYTTLFKFLSQNWEELRQRLSGKPGLWEYLVYSATDMFKTLDGYNMVSELYVTHQGEFGTAEQIVEQALCTINAEAQWSDVNLPAMETWLDKHPSVNTNTTE</sequence>
<dbReference type="SUPFAM" id="SSF55486">
    <property type="entry name" value="Metalloproteases ('zincins'), catalytic domain"/>
    <property type="match status" value="1"/>
</dbReference>
<feature type="region of interest" description="Disordered" evidence="13">
    <location>
        <begin position="122"/>
        <end position="145"/>
    </location>
</feature>
<comment type="cofactor">
    <cofactor evidence="11 12">
        <name>Zn(2+)</name>
        <dbReference type="ChEBI" id="CHEBI:29105"/>
    </cofactor>
    <text evidence="11 12">Binds 1 zinc ion per subunit.</text>
</comment>
<feature type="signal peptide" evidence="14">
    <location>
        <begin position="1"/>
        <end position="21"/>
    </location>
</feature>
<dbReference type="InterPro" id="IPR034016">
    <property type="entry name" value="M1_APN-typ"/>
</dbReference>
<dbReference type="GO" id="GO:0004177">
    <property type="term" value="F:aminopeptidase activity"/>
    <property type="evidence" value="ECO:0007669"/>
    <property type="project" value="UniProtKB-KW"/>
</dbReference>
<dbReference type="PRINTS" id="PR00756">
    <property type="entry name" value="ALADIPTASE"/>
</dbReference>
<evidence type="ECO:0000256" key="9">
    <source>
        <dbReference type="ARBA" id="ARBA00023288"/>
    </source>
</evidence>
<dbReference type="GO" id="GO:0005886">
    <property type="term" value="C:plasma membrane"/>
    <property type="evidence" value="ECO:0007669"/>
    <property type="project" value="UniProtKB-SubCell"/>
</dbReference>
<evidence type="ECO:0000259" key="15">
    <source>
        <dbReference type="Pfam" id="PF01433"/>
    </source>
</evidence>
<evidence type="ECO:0000256" key="7">
    <source>
        <dbReference type="ARBA" id="ARBA00022833"/>
    </source>
</evidence>
<accession>A0A6L2PXG0</accession>
<dbReference type="Gene3D" id="1.10.390.10">
    <property type="entry name" value="Neutral Protease Domain 2"/>
    <property type="match status" value="1"/>
</dbReference>
<evidence type="ECO:0000256" key="10">
    <source>
        <dbReference type="PIRSR" id="PIRSR634016-1"/>
    </source>
</evidence>
<feature type="domain" description="Aminopeptidase N-like N-terminal" evidence="17">
    <location>
        <begin position="71"/>
        <end position="289"/>
    </location>
</feature>
<dbReference type="FunCoup" id="A0A6L2PXG0">
    <property type="interactions" value="29"/>
</dbReference>
<dbReference type="InterPro" id="IPR042097">
    <property type="entry name" value="Aminopeptidase_N-like_N_sf"/>
</dbReference>
<feature type="domain" description="Peptidase M1 membrane alanine aminopeptidase" evidence="15">
    <location>
        <begin position="331"/>
        <end position="527"/>
    </location>
</feature>
<evidence type="ECO:0000259" key="17">
    <source>
        <dbReference type="Pfam" id="PF17900"/>
    </source>
</evidence>
<evidence type="ECO:0000256" key="3">
    <source>
        <dbReference type="ARBA" id="ARBA00022622"/>
    </source>
</evidence>
<keyword evidence="6 12" id="KW-0378">Hydrolase</keyword>
<keyword evidence="3" id="KW-0336">GPI-anchor</keyword>
<dbReference type="SUPFAM" id="SSF63737">
    <property type="entry name" value="Leukotriene A4 hydrolase N-terminal domain"/>
    <property type="match status" value="1"/>
</dbReference>